<organism evidence="3">
    <name type="scientific">Ectocarpus siliculosus</name>
    <name type="common">Brown alga</name>
    <name type="synonym">Conferva siliculosa</name>
    <dbReference type="NCBI Taxonomy" id="2880"/>
    <lineage>
        <taxon>Eukaryota</taxon>
        <taxon>Sar</taxon>
        <taxon>Stramenopiles</taxon>
        <taxon>Ochrophyta</taxon>
        <taxon>PX clade</taxon>
        <taxon>Phaeophyceae</taxon>
        <taxon>Ectocarpales</taxon>
        <taxon>Ectocarpaceae</taxon>
        <taxon>Ectocarpus</taxon>
    </lineage>
</organism>
<feature type="compositionally biased region" description="Low complexity" evidence="2">
    <location>
        <begin position="246"/>
        <end position="256"/>
    </location>
</feature>
<reference evidence="3" key="1">
    <citation type="journal article" date="2008" name="BMC Evol. Biol.">
        <title>The genome of the brown alga Ectocarpus siliculosus contains a series of viral DNA pieces, suggesting an ancient association with large dsDNA viruses.</title>
        <authorList>
            <person name="Delaroque N."/>
            <person name="Boland W."/>
        </authorList>
    </citation>
    <scope>NUCLEOTIDE SEQUENCE</scope>
    <source>
        <strain evidence="3">NZVic14</strain>
    </source>
</reference>
<evidence type="ECO:0000313" key="3">
    <source>
        <dbReference type="EMBL" id="ABY66162.1"/>
    </source>
</evidence>
<evidence type="ECO:0000256" key="2">
    <source>
        <dbReference type="SAM" id="MobiDB-lite"/>
    </source>
</evidence>
<dbReference type="EMBL" id="EU254746">
    <property type="protein sequence ID" value="ABY66162.1"/>
    <property type="molecule type" value="Genomic_DNA"/>
</dbReference>
<name>B2KWI8_ECTSI</name>
<feature type="region of interest" description="Disordered" evidence="2">
    <location>
        <begin position="246"/>
        <end position="268"/>
    </location>
</feature>
<dbReference type="AlphaFoldDB" id="B2KWI8"/>
<sequence length="369" mass="40367">MGCGRSRSSRTVPTVRDTRSTDTLDDDDVDVDKNDAPFHHTCSHCGRRSPFSLSSQSPSYASFSNSFSKSLHASFSNSFSNSFRNSYSNSYANSFSESIPSTGPWSSNSIHSRSLDDGSETIATSRSYSLRTTSSFHSPASNCRDNLALDPTLFLDAISPSKDGVRNTNIDTACGSGFSSTSLPLSRNNLALDPTLFPDVISPSMDGVRHTNIDTPCGSGFSSTTCPHTNIDTACGSRFSGKSRWLSSSSSAPSSHSSDERYPLPPLSVRTEPFPRLDDYLPETAGQKVALRAYKKMGITDSKVYDLEDKVVVLQREVKQLQEKMGQSTKDVEELGQKLQKQEHLTQQLDAFARAASDELRATRRARFS</sequence>
<feature type="compositionally biased region" description="Polar residues" evidence="2">
    <location>
        <begin position="99"/>
        <end position="112"/>
    </location>
</feature>
<feature type="compositionally biased region" description="Low complexity" evidence="2">
    <location>
        <begin position="1"/>
        <end position="15"/>
    </location>
</feature>
<keyword evidence="1" id="KW-0175">Coiled coil</keyword>
<protein>
    <submittedName>
        <fullName evidence="3">EsV-22-like protein</fullName>
    </submittedName>
</protein>
<feature type="region of interest" description="Disordered" evidence="2">
    <location>
        <begin position="1"/>
        <end position="28"/>
    </location>
</feature>
<proteinExistence type="predicted"/>
<evidence type="ECO:0000256" key="1">
    <source>
        <dbReference type="SAM" id="Coils"/>
    </source>
</evidence>
<feature type="coiled-coil region" evidence="1">
    <location>
        <begin position="304"/>
        <end position="338"/>
    </location>
</feature>
<accession>B2KWI8</accession>
<feature type="region of interest" description="Disordered" evidence="2">
    <location>
        <begin position="99"/>
        <end position="118"/>
    </location>
</feature>